<comment type="similarity">
    <text evidence="2 11">Belongs to the shikimate kinase family.</text>
</comment>
<dbReference type="GO" id="GO:0004765">
    <property type="term" value="F:shikimate kinase activity"/>
    <property type="evidence" value="ECO:0007669"/>
    <property type="project" value="UniProtKB-UniRule"/>
</dbReference>
<dbReference type="NCBIfam" id="NF003456">
    <property type="entry name" value="PRK05057.1"/>
    <property type="match status" value="1"/>
</dbReference>
<dbReference type="GO" id="GO:0005524">
    <property type="term" value="F:ATP binding"/>
    <property type="evidence" value="ECO:0007669"/>
    <property type="project" value="UniProtKB-UniRule"/>
</dbReference>
<evidence type="ECO:0000256" key="6">
    <source>
        <dbReference type="ARBA" id="ARBA00022741"/>
    </source>
</evidence>
<comment type="pathway">
    <text evidence="1 11">Metabolic intermediate biosynthesis; chorismate biosynthesis; chorismate from D-erythrose 4-phosphate and phosphoenolpyruvate: step 5/7.</text>
</comment>
<organism evidence="12 13">
    <name type="scientific">Aquirhabdus parva</name>
    <dbReference type="NCBI Taxonomy" id="2283318"/>
    <lineage>
        <taxon>Bacteria</taxon>
        <taxon>Pseudomonadati</taxon>
        <taxon>Pseudomonadota</taxon>
        <taxon>Gammaproteobacteria</taxon>
        <taxon>Moraxellales</taxon>
        <taxon>Moraxellaceae</taxon>
        <taxon>Aquirhabdus</taxon>
    </lineage>
</organism>
<dbReference type="GO" id="GO:0000287">
    <property type="term" value="F:magnesium ion binding"/>
    <property type="evidence" value="ECO:0007669"/>
    <property type="project" value="UniProtKB-UniRule"/>
</dbReference>
<dbReference type="InterPro" id="IPR027417">
    <property type="entry name" value="P-loop_NTPase"/>
</dbReference>
<evidence type="ECO:0000256" key="11">
    <source>
        <dbReference type="HAMAP-Rule" id="MF_00109"/>
    </source>
</evidence>
<proteinExistence type="inferred from homology"/>
<dbReference type="PROSITE" id="PS01128">
    <property type="entry name" value="SHIKIMATE_KINASE"/>
    <property type="match status" value="1"/>
</dbReference>
<dbReference type="EMBL" id="CP031222">
    <property type="protein sequence ID" value="AXI04492.1"/>
    <property type="molecule type" value="Genomic_DNA"/>
</dbReference>
<protein>
    <recommendedName>
        <fullName evidence="3 11">Shikimate kinase</fullName>
        <shortName evidence="11">SK</shortName>
        <ecNumber evidence="3 11">2.7.1.71</ecNumber>
    </recommendedName>
</protein>
<evidence type="ECO:0000256" key="7">
    <source>
        <dbReference type="ARBA" id="ARBA00022777"/>
    </source>
</evidence>
<evidence type="ECO:0000256" key="9">
    <source>
        <dbReference type="ARBA" id="ARBA00023141"/>
    </source>
</evidence>
<evidence type="ECO:0000256" key="4">
    <source>
        <dbReference type="ARBA" id="ARBA00022605"/>
    </source>
</evidence>
<accession>A0A345PB33</accession>
<dbReference type="GO" id="GO:0009073">
    <property type="term" value="P:aromatic amino acid family biosynthetic process"/>
    <property type="evidence" value="ECO:0007669"/>
    <property type="project" value="UniProtKB-KW"/>
</dbReference>
<evidence type="ECO:0000256" key="3">
    <source>
        <dbReference type="ARBA" id="ARBA00012154"/>
    </source>
</evidence>
<keyword evidence="9 11" id="KW-0057">Aromatic amino acid biosynthesis</keyword>
<feature type="binding site" evidence="11">
    <location>
        <position position="154"/>
    </location>
    <ligand>
        <name>substrate</name>
    </ligand>
</feature>
<comment type="subcellular location">
    <subcellularLocation>
        <location evidence="11">Cytoplasm</location>
    </subcellularLocation>
</comment>
<evidence type="ECO:0000256" key="2">
    <source>
        <dbReference type="ARBA" id="ARBA00006997"/>
    </source>
</evidence>
<dbReference type="InterPro" id="IPR023000">
    <property type="entry name" value="Shikimate_kinase_CS"/>
</dbReference>
<comment type="cofactor">
    <cofactor evidence="11">
        <name>Mg(2+)</name>
        <dbReference type="ChEBI" id="CHEBI:18420"/>
    </cofactor>
    <text evidence="11">Binds 1 Mg(2+) ion per subunit.</text>
</comment>
<keyword evidence="8 11" id="KW-0067">ATP-binding</keyword>
<dbReference type="InterPro" id="IPR031322">
    <property type="entry name" value="Shikimate/glucono_kinase"/>
</dbReference>
<feature type="binding site" evidence="11">
    <location>
        <begin position="29"/>
        <end position="34"/>
    </location>
    <ligand>
        <name>ATP</name>
        <dbReference type="ChEBI" id="CHEBI:30616"/>
    </ligand>
</feature>
<dbReference type="UniPathway" id="UPA00053">
    <property type="reaction ID" value="UER00088"/>
</dbReference>
<dbReference type="GO" id="GO:0005829">
    <property type="term" value="C:cytosol"/>
    <property type="evidence" value="ECO:0007669"/>
    <property type="project" value="TreeGrafter"/>
</dbReference>
<feature type="binding site" evidence="11">
    <location>
        <position position="97"/>
    </location>
    <ligand>
        <name>substrate</name>
    </ligand>
</feature>
<keyword evidence="13" id="KW-1185">Reference proteome</keyword>
<dbReference type="HAMAP" id="MF_00109">
    <property type="entry name" value="Shikimate_kinase"/>
    <property type="match status" value="1"/>
</dbReference>
<sequence length="190" mass="21140">MHNATKEAPTDSTTNDLLTGNLFLVGPMGAGKTTVGRHLADLLGRTFIDADHEIERRTGATIPWIFEKEGEAGFRLREEAVIAELTAMNNIVLATGGGAVTREQSRLYLRQRGTVIYLYTPVAMQVARTSRDRNRPLLQTTNPEARLRELLTIRDPLYRSIAHHVVMTLDGSARELAQKIIQIIQPNAIK</sequence>
<keyword evidence="11" id="KW-0460">Magnesium</keyword>
<dbReference type="InterPro" id="IPR000623">
    <property type="entry name" value="Shikimate_kinase/TSH1"/>
</dbReference>
<evidence type="ECO:0000256" key="1">
    <source>
        <dbReference type="ARBA" id="ARBA00004842"/>
    </source>
</evidence>
<dbReference type="Pfam" id="PF01202">
    <property type="entry name" value="SKI"/>
    <property type="match status" value="1"/>
</dbReference>
<dbReference type="PANTHER" id="PTHR21087:SF16">
    <property type="entry name" value="SHIKIMATE KINASE 1, CHLOROPLASTIC"/>
    <property type="match status" value="1"/>
</dbReference>
<comment type="function">
    <text evidence="11">Catalyzes the specific phosphorylation of the 3-hydroxyl group of shikimic acid using ATP as a cosubstrate.</text>
</comment>
<comment type="caution">
    <text evidence="11">Lacks conserved residue(s) required for the propagation of feature annotation.</text>
</comment>
<feature type="binding site" evidence="11">
    <location>
        <position position="33"/>
    </location>
    <ligand>
        <name>Mg(2+)</name>
        <dbReference type="ChEBI" id="CHEBI:18420"/>
    </ligand>
</feature>
<dbReference type="SUPFAM" id="SSF52540">
    <property type="entry name" value="P-loop containing nucleoside triphosphate hydrolases"/>
    <property type="match status" value="1"/>
</dbReference>
<gene>
    <name evidence="11" type="primary">aroK</name>
    <name evidence="12" type="ORF">HYN46_03040</name>
</gene>
<comment type="subunit">
    <text evidence="11">Monomer.</text>
</comment>
<feature type="binding site" evidence="11">
    <location>
        <position position="135"/>
    </location>
    <ligand>
        <name>ATP</name>
        <dbReference type="ChEBI" id="CHEBI:30616"/>
    </ligand>
</feature>
<evidence type="ECO:0000313" key="13">
    <source>
        <dbReference type="Proteomes" id="UP000253940"/>
    </source>
</evidence>
<dbReference type="Gene3D" id="3.40.50.300">
    <property type="entry name" value="P-loop containing nucleotide triphosphate hydrolases"/>
    <property type="match status" value="1"/>
</dbReference>
<dbReference type="Proteomes" id="UP000253940">
    <property type="component" value="Chromosome"/>
</dbReference>
<evidence type="ECO:0000256" key="8">
    <source>
        <dbReference type="ARBA" id="ARBA00022840"/>
    </source>
</evidence>
<dbReference type="GO" id="GO:0009423">
    <property type="term" value="P:chorismate biosynthetic process"/>
    <property type="evidence" value="ECO:0007669"/>
    <property type="project" value="UniProtKB-UniRule"/>
</dbReference>
<keyword evidence="7 11" id="KW-0418">Kinase</keyword>
<keyword evidence="5 11" id="KW-0808">Transferase</keyword>
<keyword evidence="11" id="KW-0963">Cytoplasm</keyword>
<dbReference type="OrthoDB" id="9800332at2"/>
<feature type="binding site" evidence="11">
    <location>
        <position position="75"/>
    </location>
    <ligand>
        <name>substrate</name>
    </ligand>
</feature>
<comment type="catalytic activity">
    <reaction evidence="10 11">
        <text>shikimate + ATP = 3-phosphoshikimate + ADP + H(+)</text>
        <dbReference type="Rhea" id="RHEA:13121"/>
        <dbReference type="ChEBI" id="CHEBI:15378"/>
        <dbReference type="ChEBI" id="CHEBI:30616"/>
        <dbReference type="ChEBI" id="CHEBI:36208"/>
        <dbReference type="ChEBI" id="CHEBI:145989"/>
        <dbReference type="ChEBI" id="CHEBI:456216"/>
        <dbReference type="EC" id="2.7.1.71"/>
    </reaction>
</comment>
<reference evidence="12 13" key="1">
    <citation type="submission" date="2018-07" db="EMBL/GenBank/DDBJ databases">
        <title>Genome sequencing of Moraxellaceae gen. HYN0046.</title>
        <authorList>
            <person name="Kim M."/>
            <person name="Yi H."/>
        </authorList>
    </citation>
    <scope>NUCLEOTIDE SEQUENCE [LARGE SCALE GENOMIC DNA]</scope>
    <source>
        <strain evidence="12 13">HYN0046</strain>
    </source>
</reference>
<keyword evidence="11" id="KW-0479">Metal-binding</keyword>
<dbReference type="PANTHER" id="PTHR21087">
    <property type="entry name" value="SHIKIMATE KINASE"/>
    <property type="match status" value="1"/>
</dbReference>
<evidence type="ECO:0000313" key="12">
    <source>
        <dbReference type="EMBL" id="AXI04492.1"/>
    </source>
</evidence>
<evidence type="ECO:0000256" key="10">
    <source>
        <dbReference type="ARBA" id="ARBA00048567"/>
    </source>
</evidence>
<feature type="binding site" evidence="11">
    <location>
        <position position="51"/>
    </location>
    <ligand>
        <name>substrate</name>
    </ligand>
</feature>
<dbReference type="KEGG" id="mbah:HYN46_03040"/>
<keyword evidence="4 11" id="KW-0028">Amino-acid biosynthesis</keyword>
<name>A0A345PB33_9GAMM</name>
<dbReference type="CDD" id="cd00464">
    <property type="entry name" value="SK"/>
    <property type="match status" value="1"/>
</dbReference>
<dbReference type="AlphaFoldDB" id="A0A345PB33"/>
<dbReference type="RefSeq" id="WP_114900556.1">
    <property type="nucleotide sequence ID" value="NZ_CP031222.1"/>
</dbReference>
<dbReference type="PRINTS" id="PR01100">
    <property type="entry name" value="SHIKIMTKNASE"/>
</dbReference>
<dbReference type="GO" id="GO:0008652">
    <property type="term" value="P:amino acid biosynthetic process"/>
    <property type="evidence" value="ECO:0007669"/>
    <property type="project" value="UniProtKB-KW"/>
</dbReference>
<keyword evidence="6 11" id="KW-0547">Nucleotide-binding</keyword>
<evidence type="ECO:0000256" key="5">
    <source>
        <dbReference type="ARBA" id="ARBA00022679"/>
    </source>
</evidence>
<dbReference type="EC" id="2.7.1.71" evidence="3 11"/>